<dbReference type="GeneID" id="79267504"/>
<name>A0ABD5ZQT8_9EURY</name>
<evidence type="ECO:0000313" key="1">
    <source>
        <dbReference type="EMBL" id="MFC7235806.1"/>
    </source>
</evidence>
<dbReference type="Proteomes" id="UP001596398">
    <property type="component" value="Unassembled WGS sequence"/>
</dbReference>
<sequence>MPSPPSGDERTRRLLGALALVAGLALVLNATVVGAFAVGEPVYRYDTLAVETEGGIGFGGGSPVDTVPDDVVGLDCLYDSAHTRLCETERWLLDRSANDTVTVTVESPESVYVEEPAPRFALHPSGIYERTRTLVEENGTRTARLTLERVATREAVAAVAADPDELPRAAERAVEDGPVTTRERLGVNGQVVVTENGFGILVADRARPARPGRATGFAAAQLLAAAGLFAAGSRPFRRG</sequence>
<organism evidence="1 2">
    <name type="scientific">Halosegnis marinus</name>
    <dbReference type="NCBI Taxonomy" id="3034023"/>
    <lineage>
        <taxon>Archaea</taxon>
        <taxon>Methanobacteriati</taxon>
        <taxon>Methanobacteriota</taxon>
        <taxon>Stenosarchaea group</taxon>
        <taxon>Halobacteria</taxon>
        <taxon>Halobacteriales</taxon>
        <taxon>Natronomonadaceae</taxon>
        <taxon>Halosegnis</taxon>
    </lineage>
</organism>
<accession>A0ABD5ZQT8</accession>
<protein>
    <submittedName>
        <fullName evidence="1">Uncharacterized protein</fullName>
    </submittedName>
</protein>
<keyword evidence="2" id="KW-1185">Reference proteome</keyword>
<dbReference type="EMBL" id="JBHTAP010000001">
    <property type="protein sequence ID" value="MFC7235806.1"/>
    <property type="molecule type" value="Genomic_DNA"/>
</dbReference>
<gene>
    <name evidence="1" type="ORF">ACFQJ4_10810</name>
</gene>
<evidence type="ECO:0000313" key="2">
    <source>
        <dbReference type="Proteomes" id="UP001596398"/>
    </source>
</evidence>
<proteinExistence type="predicted"/>
<dbReference type="RefSeq" id="WP_276233947.1">
    <property type="nucleotide sequence ID" value="NZ_CP119802.1"/>
</dbReference>
<comment type="caution">
    <text evidence="1">The sequence shown here is derived from an EMBL/GenBank/DDBJ whole genome shotgun (WGS) entry which is preliminary data.</text>
</comment>
<dbReference type="AlphaFoldDB" id="A0ABD5ZQT8"/>
<reference evidence="1 2" key="1">
    <citation type="journal article" date="2019" name="Int. J. Syst. Evol. Microbiol.">
        <title>The Global Catalogue of Microorganisms (GCM) 10K type strain sequencing project: providing services to taxonomists for standard genome sequencing and annotation.</title>
        <authorList>
            <consortium name="The Broad Institute Genomics Platform"/>
            <consortium name="The Broad Institute Genome Sequencing Center for Infectious Disease"/>
            <person name="Wu L."/>
            <person name="Ma J."/>
        </authorList>
    </citation>
    <scope>NUCLEOTIDE SEQUENCE [LARGE SCALE GENOMIC DNA]</scope>
    <source>
        <strain evidence="1 2">DT85</strain>
    </source>
</reference>